<dbReference type="InterPro" id="IPR010982">
    <property type="entry name" value="Lambda_DNA-bd_dom_sf"/>
</dbReference>
<protein>
    <submittedName>
        <fullName evidence="2">Helix-turn-helix domain-containing protein</fullName>
    </submittedName>
</protein>
<dbReference type="SUPFAM" id="SSF47413">
    <property type="entry name" value="lambda repressor-like DNA-binding domains"/>
    <property type="match status" value="1"/>
</dbReference>
<keyword evidence="3" id="KW-1185">Reference proteome</keyword>
<dbReference type="RefSeq" id="WP_161014566.1">
    <property type="nucleotide sequence ID" value="NZ_WWCK01000004.1"/>
</dbReference>
<dbReference type="SMART" id="SM00530">
    <property type="entry name" value="HTH_XRE"/>
    <property type="match status" value="1"/>
</dbReference>
<dbReference type="Proteomes" id="UP000450012">
    <property type="component" value="Unassembled WGS sequence"/>
</dbReference>
<dbReference type="GO" id="GO:0003677">
    <property type="term" value="F:DNA binding"/>
    <property type="evidence" value="ECO:0007669"/>
    <property type="project" value="InterPro"/>
</dbReference>
<proteinExistence type="predicted"/>
<dbReference type="AlphaFoldDB" id="A0A7X4GQZ4"/>
<comment type="caution">
    <text evidence="2">The sequence shown here is derived from an EMBL/GenBank/DDBJ whole genome shotgun (WGS) entry which is preliminary data.</text>
</comment>
<gene>
    <name evidence="2" type="ORF">GTP45_14445</name>
</gene>
<evidence type="ECO:0000313" key="3">
    <source>
        <dbReference type="Proteomes" id="UP000450012"/>
    </source>
</evidence>
<evidence type="ECO:0000259" key="1">
    <source>
        <dbReference type="PROSITE" id="PS50943"/>
    </source>
</evidence>
<dbReference type="Pfam" id="PF01381">
    <property type="entry name" value="HTH_3"/>
    <property type="match status" value="1"/>
</dbReference>
<dbReference type="CDD" id="cd00093">
    <property type="entry name" value="HTH_XRE"/>
    <property type="match status" value="1"/>
</dbReference>
<name>A0A7X4GQZ4_9BURK</name>
<feature type="domain" description="HTH cro/C1-type" evidence="1">
    <location>
        <begin position="28"/>
        <end position="84"/>
    </location>
</feature>
<dbReference type="EMBL" id="WWCK01000004">
    <property type="protein sequence ID" value="MYM68021.1"/>
    <property type="molecule type" value="Genomic_DNA"/>
</dbReference>
<accession>A0A7X4GQZ4</accession>
<sequence>MSNPALNWYSTLASDDLDDLKLDFAIAIERALVNAGKKRADLARELGVSPSRITAILRGEENLTMEVMHKLAVAVGYKIRIDISPASATERREDFSIS</sequence>
<dbReference type="PROSITE" id="PS50943">
    <property type="entry name" value="HTH_CROC1"/>
    <property type="match status" value="1"/>
</dbReference>
<organism evidence="2 3">
    <name type="scientific">Duganella rivi</name>
    <dbReference type="NCBI Taxonomy" id="2666083"/>
    <lineage>
        <taxon>Bacteria</taxon>
        <taxon>Pseudomonadati</taxon>
        <taxon>Pseudomonadota</taxon>
        <taxon>Betaproteobacteria</taxon>
        <taxon>Burkholderiales</taxon>
        <taxon>Oxalobacteraceae</taxon>
        <taxon>Telluria group</taxon>
        <taxon>Duganella</taxon>
    </lineage>
</organism>
<dbReference type="InterPro" id="IPR001387">
    <property type="entry name" value="Cro/C1-type_HTH"/>
</dbReference>
<dbReference type="Gene3D" id="1.10.260.40">
    <property type="entry name" value="lambda repressor-like DNA-binding domains"/>
    <property type="match status" value="1"/>
</dbReference>
<reference evidence="2 3" key="1">
    <citation type="submission" date="2019-12" db="EMBL/GenBank/DDBJ databases">
        <title>Novel species isolated from a subtropical stream in China.</title>
        <authorList>
            <person name="Lu H."/>
        </authorList>
    </citation>
    <scope>NUCLEOTIDE SEQUENCE [LARGE SCALE GENOMIC DNA]</scope>
    <source>
        <strain evidence="2 3">FT55W</strain>
    </source>
</reference>
<evidence type="ECO:0000313" key="2">
    <source>
        <dbReference type="EMBL" id="MYM68021.1"/>
    </source>
</evidence>